<evidence type="ECO:0000313" key="2">
    <source>
        <dbReference type="Proteomes" id="UP000502823"/>
    </source>
</evidence>
<dbReference type="PANTHER" id="PTHR47510:SF3">
    <property type="entry name" value="ENDO_EXONUCLEASE_PHOSPHATASE DOMAIN-CONTAINING PROTEIN"/>
    <property type="match status" value="1"/>
</dbReference>
<organism evidence="1 2">
    <name type="scientific">Coptotermes formosanus</name>
    <name type="common">Formosan subterranean termite</name>
    <dbReference type="NCBI Taxonomy" id="36987"/>
    <lineage>
        <taxon>Eukaryota</taxon>
        <taxon>Metazoa</taxon>
        <taxon>Ecdysozoa</taxon>
        <taxon>Arthropoda</taxon>
        <taxon>Hexapoda</taxon>
        <taxon>Insecta</taxon>
        <taxon>Pterygota</taxon>
        <taxon>Neoptera</taxon>
        <taxon>Polyneoptera</taxon>
        <taxon>Dictyoptera</taxon>
        <taxon>Blattodea</taxon>
        <taxon>Blattoidea</taxon>
        <taxon>Termitoidae</taxon>
        <taxon>Rhinotermitidae</taxon>
        <taxon>Coptotermes</taxon>
    </lineage>
</organism>
<dbReference type="OrthoDB" id="6819250at2759"/>
<proteinExistence type="predicted"/>
<dbReference type="EMBL" id="BLKM01011093">
    <property type="protein sequence ID" value="GFG32008.1"/>
    <property type="molecule type" value="Genomic_DNA"/>
</dbReference>
<accession>A0A6L2PN79</accession>
<dbReference type="Proteomes" id="UP000502823">
    <property type="component" value="Unassembled WGS sequence"/>
</dbReference>
<feature type="non-terminal residue" evidence="1">
    <location>
        <position position="397"/>
    </location>
</feature>
<sequence>VSLSDRKSAIKTRGGGVLMAVNSRYRGFKQTFDLQIYEECVWVEVPAVDGESLLISNHYFPPDTSPNKIFNYFSSFENKLDTTSYRLKGEAIYTSICLLGLTQSIEAYYNNNLLDLVFINFGNIRVSFVDEGMVKPDLLHSPMVIDIDLRTDKSTHNIEHSYRKFADGHYNKLHNILSNYDWSQFSKYRKLFKTTIKSDRLVWLKSIDDNLKNQPTKFWKYVSTLRKSNSTLIQLHVDGTCTYGPDDIAEAFAKYFYTSYSRISPPLTSIPDYCSEFLPLAPVSDLDIQKIVKRLKPTKSVGLDDIPGFITKGVCLKRQVDAIYFYLSSAFDLDSHTLLLQKLTAYRLSDSYISWLHSYITNVYSVARIHGIYSKPFEVLSGAPQGFVLGPLPFNVF</sequence>
<dbReference type="AlphaFoldDB" id="A0A6L2PN79"/>
<gene>
    <name evidence="1" type="ORF">Cfor_08528</name>
</gene>
<evidence type="ECO:0000313" key="1">
    <source>
        <dbReference type="EMBL" id="GFG32008.1"/>
    </source>
</evidence>
<feature type="non-terminal residue" evidence="1">
    <location>
        <position position="1"/>
    </location>
</feature>
<reference evidence="2" key="1">
    <citation type="submission" date="2020-01" db="EMBL/GenBank/DDBJ databases">
        <title>Draft genome sequence of the Termite Coptotermes fromosanus.</title>
        <authorList>
            <person name="Itakura S."/>
            <person name="Yosikawa Y."/>
            <person name="Umezawa K."/>
        </authorList>
    </citation>
    <scope>NUCLEOTIDE SEQUENCE [LARGE SCALE GENOMIC DNA]</scope>
</reference>
<name>A0A6L2PN79_COPFO</name>
<dbReference type="PANTHER" id="PTHR47510">
    <property type="entry name" value="REVERSE TRANSCRIPTASE DOMAIN-CONTAINING PROTEIN"/>
    <property type="match status" value="1"/>
</dbReference>
<protein>
    <submittedName>
        <fullName evidence="1">Uncharacterized protein</fullName>
    </submittedName>
</protein>
<comment type="caution">
    <text evidence="1">The sequence shown here is derived from an EMBL/GenBank/DDBJ whole genome shotgun (WGS) entry which is preliminary data.</text>
</comment>
<dbReference type="InParanoid" id="A0A6L2PN79"/>
<keyword evidence="2" id="KW-1185">Reference proteome</keyword>